<feature type="compositionally biased region" description="Low complexity" evidence="3">
    <location>
        <begin position="916"/>
        <end position="940"/>
    </location>
</feature>
<keyword evidence="2" id="KW-0325">Glycoprotein</keyword>
<dbReference type="Gene3D" id="3.40.50.1820">
    <property type="entry name" value="alpha/beta hydrolase"/>
    <property type="match status" value="1"/>
</dbReference>
<dbReference type="Pfam" id="PF00135">
    <property type="entry name" value="COesterase"/>
    <property type="match status" value="2"/>
</dbReference>
<dbReference type="OrthoDB" id="408631at2759"/>
<feature type="non-terminal residue" evidence="5">
    <location>
        <position position="1"/>
    </location>
</feature>
<dbReference type="InterPro" id="IPR002018">
    <property type="entry name" value="CarbesteraseB"/>
</dbReference>
<evidence type="ECO:0000256" key="3">
    <source>
        <dbReference type="SAM" id="MobiDB-lite"/>
    </source>
</evidence>
<feature type="compositionally biased region" description="Pro residues" evidence="3">
    <location>
        <begin position="890"/>
        <end position="900"/>
    </location>
</feature>
<feature type="region of interest" description="Disordered" evidence="3">
    <location>
        <begin position="856"/>
        <end position="1009"/>
    </location>
</feature>
<evidence type="ECO:0000313" key="5">
    <source>
        <dbReference type="EMBL" id="CAD7230905.1"/>
    </source>
</evidence>
<dbReference type="InterPro" id="IPR051093">
    <property type="entry name" value="Neuroligin/BSAL"/>
</dbReference>
<evidence type="ECO:0000256" key="1">
    <source>
        <dbReference type="ARBA" id="ARBA00005964"/>
    </source>
</evidence>
<comment type="similarity">
    <text evidence="1">Belongs to the type-B carboxylesterase/lipase family.</text>
</comment>
<dbReference type="AlphaFoldDB" id="A0A7R8WFX4"/>
<feature type="compositionally biased region" description="Polar residues" evidence="3">
    <location>
        <begin position="869"/>
        <end position="883"/>
    </location>
</feature>
<gene>
    <name evidence="5" type="ORF">CTOB1V02_LOCUS8761</name>
</gene>
<dbReference type="PANTHER" id="PTHR43903">
    <property type="entry name" value="NEUROLIGIN"/>
    <property type="match status" value="1"/>
</dbReference>
<feature type="compositionally biased region" description="Polar residues" evidence="3">
    <location>
        <begin position="810"/>
        <end position="824"/>
    </location>
</feature>
<organism evidence="5">
    <name type="scientific">Cyprideis torosa</name>
    <dbReference type="NCBI Taxonomy" id="163714"/>
    <lineage>
        <taxon>Eukaryota</taxon>
        <taxon>Metazoa</taxon>
        <taxon>Ecdysozoa</taxon>
        <taxon>Arthropoda</taxon>
        <taxon>Crustacea</taxon>
        <taxon>Oligostraca</taxon>
        <taxon>Ostracoda</taxon>
        <taxon>Podocopa</taxon>
        <taxon>Podocopida</taxon>
        <taxon>Cytherocopina</taxon>
        <taxon>Cytheroidea</taxon>
        <taxon>Cytherideidae</taxon>
        <taxon>Cyprideis</taxon>
    </lineage>
</organism>
<name>A0A7R8WFX4_9CRUS</name>
<protein>
    <recommendedName>
        <fullName evidence="4">Carboxylesterase type B domain-containing protein</fullName>
    </recommendedName>
</protein>
<dbReference type="EMBL" id="OB663052">
    <property type="protein sequence ID" value="CAD7230905.1"/>
    <property type="molecule type" value="Genomic_DNA"/>
</dbReference>
<feature type="domain" description="Carboxylesterase type B" evidence="4">
    <location>
        <begin position="5"/>
        <end position="117"/>
    </location>
</feature>
<reference evidence="5" key="1">
    <citation type="submission" date="2020-11" db="EMBL/GenBank/DDBJ databases">
        <authorList>
            <person name="Tran Van P."/>
        </authorList>
    </citation>
    <scope>NUCLEOTIDE SEQUENCE</scope>
</reference>
<proteinExistence type="inferred from homology"/>
<sequence length="1009" mass="112460">TSAAVHRKYPVIIYIHGGHFESGASNLFLGHALAAWEQVVVVTFNYRLGALGFFSTGDEHSPGNYGLLDQALAISWVYENIHVFNGDPRKIVLYGPGAGAASAGLHMVAPKTKDKLFAVFAQVREGALLAQVREGARLSELREGAGFAQVREGALLAQVREGALLAQGGSLLADWAGIRDVEIVRNTSRVYGERMGCSTEHTYKLVECLVKGRSYDEIANMEITPDLGLFPWGPVVDAVSVTRSVGREVDARIRKPSWSADWSGEDWNFFPKTPLELLTNEDIPTRYYMTGVTRDSAAHVLFDNSTWQPSYLIDQGFMDMKIREYVRRYNYTLNPDGVFNAIKYMYTYWPDPSNRTHIREQFVQLWSDALYRAPVDKAVKLLIDRGVHTYMYVLNTTVEALNLPFWRQIPHDNERYFISGAPFLDPELFPESLRVDRRAWTEGDRNMSRLFMYALGNFAYFGRPISEQIFNINWERGLEGDLRYLNINNTFNTSMLTNYRQREAAFWMEYLPAVMEQYIPTTPPTTEYWWEPEGPVQVAFWGAAGLSVILFILVLTCCCMWCSTRRRLTKLQREMREDSMEVEENFHAFPSSANSLIPDEKGHSNRENGLLLASHHQRERAEIAPASSMKGESYTLQEMKRYSMQLQQLGAPPGKQKPMSLSEANIPRKVSTGPASQMHQQQPTGVPGLPGGGVPVLPPVAYAVHSMGNGSGLPPPPTVAHPTRHDSSGYGLQDVPQQPRYLQDGVSATGPYATGYPQQPIVQPKPRTIYRGGVPVAVEGHGPLPPSSFQPEQQNGGPLQHSRSFDAGSHLSQPSTQAYSQPMHQTRSFDAGQHLDNSEYMRDRDLSLTMSYGHARSKDSIAGTPAGMATSSPRLPPSSTQAQQPRTPYHQPPPSHPPPSDSNSGGDTSVDSTAGPSRPLQQQPPQLSSTTGYSSTASSANPHDTATLPLREPIKQLESPPVARRPSPHLPRRSREEEINPPRRREEEVITHHPPETGPDLRPYLESSC</sequence>
<accession>A0A7R8WFX4</accession>
<dbReference type="InterPro" id="IPR029058">
    <property type="entry name" value="AB_hydrolase_fold"/>
</dbReference>
<evidence type="ECO:0000259" key="4">
    <source>
        <dbReference type="Pfam" id="PF00135"/>
    </source>
</evidence>
<dbReference type="SUPFAM" id="SSF53474">
    <property type="entry name" value="alpha/beta-Hydrolases"/>
    <property type="match status" value="1"/>
</dbReference>
<feature type="compositionally biased region" description="Basic and acidic residues" evidence="3">
    <location>
        <begin position="973"/>
        <end position="995"/>
    </location>
</feature>
<evidence type="ECO:0000256" key="2">
    <source>
        <dbReference type="ARBA" id="ARBA00023180"/>
    </source>
</evidence>
<feature type="region of interest" description="Disordered" evidence="3">
    <location>
        <begin position="773"/>
        <end position="824"/>
    </location>
</feature>
<feature type="domain" description="Carboxylesterase type B" evidence="4">
    <location>
        <begin position="166"/>
        <end position="507"/>
    </location>
</feature>